<dbReference type="Proteomes" id="UP000230843">
    <property type="component" value="Unassembled WGS sequence"/>
</dbReference>
<keyword evidence="3 4" id="KW-0472">Membrane</keyword>
<reference evidence="7" key="1">
    <citation type="submission" date="2017-09" db="EMBL/GenBank/DDBJ databases">
        <title>Depth-based differentiation of microbial function through sediment-hosted aquifers and enrichment of novel symbionts in the deep terrestrial subsurface.</title>
        <authorList>
            <person name="Probst A.J."/>
            <person name="Ladd B."/>
            <person name="Jarett J.K."/>
            <person name="Geller-Mcgrath D.E."/>
            <person name="Sieber C.M.K."/>
            <person name="Emerson J.B."/>
            <person name="Anantharaman K."/>
            <person name="Thomas B.C."/>
            <person name="Malmstrom R."/>
            <person name="Stieglmeier M."/>
            <person name="Klingl A."/>
            <person name="Woyke T."/>
            <person name="Ryan C.M."/>
            <person name="Banfield J.F."/>
        </authorList>
    </citation>
    <scope>NUCLEOTIDE SEQUENCE [LARGE SCALE GENOMIC DNA]</scope>
</reference>
<feature type="transmembrane region" description="Helical" evidence="4">
    <location>
        <begin position="36"/>
        <end position="54"/>
    </location>
</feature>
<gene>
    <name evidence="6" type="ORF">CO137_03450</name>
</gene>
<dbReference type="SUPFAM" id="SSF103473">
    <property type="entry name" value="MFS general substrate transporter"/>
    <property type="match status" value="1"/>
</dbReference>
<feature type="transmembrane region" description="Helical" evidence="4">
    <location>
        <begin position="163"/>
        <end position="184"/>
    </location>
</feature>
<dbReference type="PANTHER" id="PTHR23531">
    <property type="entry name" value="QUINOLENE RESISTANCE PROTEIN NORA"/>
    <property type="match status" value="1"/>
</dbReference>
<feature type="transmembrane region" description="Helical" evidence="4">
    <location>
        <begin position="75"/>
        <end position="95"/>
    </location>
</feature>
<dbReference type="PANTHER" id="PTHR23531:SF1">
    <property type="entry name" value="QUINOLENE RESISTANCE PROTEIN NORA"/>
    <property type="match status" value="1"/>
</dbReference>
<evidence type="ECO:0000256" key="2">
    <source>
        <dbReference type="ARBA" id="ARBA00022989"/>
    </source>
</evidence>
<dbReference type="AlphaFoldDB" id="A0A2M7Z633"/>
<evidence type="ECO:0000313" key="6">
    <source>
        <dbReference type="EMBL" id="PJA89591.1"/>
    </source>
</evidence>
<dbReference type="InterPro" id="IPR052714">
    <property type="entry name" value="MFS_Exporter"/>
</dbReference>
<dbReference type="Gene3D" id="1.20.1250.20">
    <property type="entry name" value="MFS general substrate transporter like domains"/>
    <property type="match status" value="1"/>
</dbReference>
<dbReference type="InterPro" id="IPR011701">
    <property type="entry name" value="MFS"/>
</dbReference>
<dbReference type="PROSITE" id="PS50850">
    <property type="entry name" value="MFS"/>
    <property type="match status" value="1"/>
</dbReference>
<evidence type="ECO:0000256" key="3">
    <source>
        <dbReference type="ARBA" id="ARBA00023136"/>
    </source>
</evidence>
<dbReference type="InterPro" id="IPR020846">
    <property type="entry name" value="MFS_dom"/>
</dbReference>
<proteinExistence type="predicted"/>
<keyword evidence="1 4" id="KW-0812">Transmembrane</keyword>
<organism evidence="6 7">
    <name type="scientific">Candidatus Magasanikbacteria bacterium CG_4_9_14_3_um_filter_32_9</name>
    <dbReference type="NCBI Taxonomy" id="1974644"/>
    <lineage>
        <taxon>Bacteria</taxon>
        <taxon>Candidatus Magasanikiibacteriota</taxon>
    </lineage>
</organism>
<dbReference type="EMBL" id="PFVJ01000074">
    <property type="protein sequence ID" value="PJA89591.1"/>
    <property type="molecule type" value="Genomic_DNA"/>
</dbReference>
<sequence>MKMNRTVKLLMISDIFVISGFGLITPIMAVFINDKIIGGTVFTAGIASAVFMVTKGIIQLPFSSYVDSHNDKDGLKWLITGTILIACVPFLYIFSKTIFHIYFAEFIFGVGSGLAYPTWLGVWSRNLDGQKESFQWSLYSTFVAIGMAISAALGAGIAEFLGFKFTFVFVGLMTMIGCAIVFYLRKTMKKKRKKR</sequence>
<feature type="transmembrane region" description="Helical" evidence="4">
    <location>
        <begin position="9"/>
        <end position="30"/>
    </location>
</feature>
<evidence type="ECO:0000313" key="7">
    <source>
        <dbReference type="Proteomes" id="UP000230843"/>
    </source>
</evidence>
<feature type="domain" description="Major facilitator superfamily (MFS) profile" evidence="5">
    <location>
        <begin position="6"/>
        <end position="195"/>
    </location>
</feature>
<evidence type="ECO:0000259" key="5">
    <source>
        <dbReference type="PROSITE" id="PS50850"/>
    </source>
</evidence>
<evidence type="ECO:0000256" key="1">
    <source>
        <dbReference type="ARBA" id="ARBA00022692"/>
    </source>
</evidence>
<feature type="transmembrane region" description="Helical" evidence="4">
    <location>
        <begin position="136"/>
        <end position="157"/>
    </location>
</feature>
<comment type="caution">
    <text evidence="6">The sequence shown here is derived from an EMBL/GenBank/DDBJ whole genome shotgun (WGS) entry which is preliminary data.</text>
</comment>
<dbReference type="InterPro" id="IPR036259">
    <property type="entry name" value="MFS_trans_sf"/>
</dbReference>
<accession>A0A2M7Z633</accession>
<dbReference type="GO" id="GO:0022857">
    <property type="term" value="F:transmembrane transporter activity"/>
    <property type="evidence" value="ECO:0007669"/>
    <property type="project" value="InterPro"/>
</dbReference>
<protein>
    <recommendedName>
        <fullName evidence="5">Major facilitator superfamily (MFS) profile domain-containing protein</fullName>
    </recommendedName>
</protein>
<dbReference type="Pfam" id="PF07690">
    <property type="entry name" value="MFS_1"/>
    <property type="match status" value="1"/>
</dbReference>
<evidence type="ECO:0000256" key="4">
    <source>
        <dbReference type="SAM" id="Phobius"/>
    </source>
</evidence>
<name>A0A2M7Z633_9BACT</name>
<feature type="transmembrane region" description="Helical" evidence="4">
    <location>
        <begin position="101"/>
        <end position="124"/>
    </location>
</feature>
<keyword evidence="2 4" id="KW-1133">Transmembrane helix</keyword>